<evidence type="ECO:0000259" key="4">
    <source>
        <dbReference type="Pfam" id="PF20147"/>
    </source>
</evidence>
<proteinExistence type="predicted"/>
<evidence type="ECO:0000256" key="3">
    <source>
        <dbReference type="ARBA" id="ARBA00022525"/>
    </source>
</evidence>
<dbReference type="Gene3D" id="1.10.510.10">
    <property type="entry name" value="Transferase(Phosphotransferase) domain 1"/>
    <property type="match status" value="1"/>
</dbReference>
<comment type="subcellular location">
    <subcellularLocation>
        <location evidence="1">Host cell</location>
    </subcellularLocation>
    <subcellularLocation>
        <location evidence="2">Secreted</location>
    </subcellularLocation>
</comment>
<feature type="domain" description="Crinkler effector protein N-terminal" evidence="4">
    <location>
        <begin position="9"/>
        <end position="132"/>
    </location>
</feature>
<organism evidence="5 6">
    <name type="scientific">Multifurca ochricompacta</name>
    <dbReference type="NCBI Taxonomy" id="376703"/>
    <lineage>
        <taxon>Eukaryota</taxon>
        <taxon>Fungi</taxon>
        <taxon>Dikarya</taxon>
        <taxon>Basidiomycota</taxon>
        <taxon>Agaricomycotina</taxon>
        <taxon>Agaricomycetes</taxon>
        <taxon>Russulales</taxon>
        <taxon>Russulaceae</taxon>
        <taxon>Multifurca</taxon>
    </lineage>
</organism>
<evidence type="ECO:0000313" key="5">
    <source>
        <dbReference type="EMBL" id="KAI0298482.1"/>
    </source>
</evidence>
<dbReference type="Proteomes" id="UP001203297">
    <property type="component" value="Unassembled WGS sequence"/>
</dbReference>
<sequence>MMSSESTTITLFCQVLDDNSNPLGGIFKVGVRSNEFVADLQKIIKAEMSPLLDNFAANQILLWKVLTPQVMGRTRSTRNEFEGFINGIEFPSTDSDKALDENGSIQVLSPFVRLYEYWKDNLDEHFLHLIVQVPPIEHPEKALRVKARDPTPKLLPILEAQKRETQADLEGPPPSRAALISEYIKQQAKLPILNGRPFGCYAPPIGLFHPVFNSFQEVLASQDPLNLDEGACSSVKALQVAFANLYKNETDRLKAIHAPLNALLGGALERVSQTGVTANGSVIEACCGSTAYIAILEMKNEMGTAHVDPFIQAGLSYRRYWGHSGQVIRECSYCPTIILAIAGPWLCVSGAIYLEKVVVQPLIGYIWLGGSFFDEDQFHFTLRLFTALKSAISTLRSYYLTLGPTNKCPGDLVHAIPYVTPSFASTLTYISRPSPDQQSKLVYKAKFIHAGSSRPAVVKFVSRYNAKAHRILAAHQLAPTLYHTGTEDVDTSKYGGLHMVIMDFIEGKHQDGTLASDQYQKVKKAIDLLHGHGFVFGDLRTPNILINGENVILIDFDWCGKAGESQYPVTINLDPRIGWPEGVGPDSVMEMEHDQLMLEQLKPPSHDR</sequence>
<keyword evidence="3" id="KW-0964">Secreted</keyword>
<keyword evidence="6" id="KW-1185">Reference proteome</keyword>
<name>A0AAD4QJS2_9AGAM</name>
<dbReference type="GO" id="GO:0005576">
    <property type="term" value="C:extracellular region"/>
    <property type="evidence" value="ECO:0007669"/>
    <property type="project" value="UniProtKB-SubCell"/>
</dbReference>
<dbReference type="InterPro" id="IPR011009">
    <property type="entry name" value="Kinase-like_dom_sf"/>
</dbReference>
<evidence type="ECO:0000256" key="2">
    <source>
        <dbReference type="ARBA" id="ARBA00004613"/>
    </source>
</evidence>
<evidence type="ECO:0000256" key="1">
    <source>
        <dbReference type="ARBA" id="ARBA00004340"/>
    </source>
</evidence>
<reference evidence="5" key="1">
    <citation type="journal article" date="2022" name="New Phytol.">
        <title>Evolutionary transition to the ectomycorrhizal habit in the genomes of a hyperdiverse lineage of mushroom-forming fungi.</title>
        <authorList>
            <person name="Looney B."/>
            <person name="Miyauchi S."/>
            <person name="Morin E."/>
            <person name="Drula E."/>
            <person name="Courty P.E."/>
            <person name="Kohler A."/>
            <person name="Kuo A."/>
            <person name="LaButti K."/>
            <person name="Pangilinan J."/>
            <person name="Lipzen A."/>
            <person name="Riley R."/>
            <person name="Andreopoulos W."/>
            <person name="He G."/>
            <person name="Johnson J."/>
            <person name="Nolan M."/>
            <person name="Tritt A."/>
            <person name="Barry K.W."/>
            <person name="Grigoriev I.V."/>
            <person name="Nagy L.G."/>
            <person name="Hibbett D."/>
            <person name="Henrissat B."/>
            <person name="Matheny P.B."/>
            <person name="Labbe J."/>
            <person name="Martin F.M."/>
        </authorList>
    </citation>
    <scope>NUCLEOTIDE SEQUENCE</scope>
    <source>
        <strain evidence="5">BPL690</strain>
    </source>
</reference>
<dbReference type="InterPro" id="IPR045379">
    <property type="entry name" value="Crinkler_N"/>
</dbReference>
<protein>
    <recommendedName>
        <fullName evidence="4">Crinkler effector protein N-terminal domain-containing protein</fullName>
    </recommendedName>
</protein>
<dbReference type="EMBL" id="WTXG01000028">
    <property type="protein sequence ID" value="KAI0298482.1"/>
    <property type="molecule type" value="Genomic_DNA"/>
</dbReference>
<dbReference type="GO" id="GO:0043657">
    <property type="term" value="C:host cell"/>
    <property type="evidence" value="ECO:0007669"/>
    <property type="project" value="UniProtKB-SubCell"/>
</dbReference>
<comment type="caution">
    <text evidence="5">The sequence shown here is derived from an EMBL/GenBank/DDBJ whole genome shotgun (WGS) entry which is preliminary data.</text>
</comment>
<accession>A0AAD4QJS2</accession>
<gene>
    <name evidence="5" type="ORF">B0F90DRAFT_705794</name>
</gene>
<dbReference type="AlphaFoldDB" id="A0AAD4QJS2"/>
<dbReference type="SUPFAM" id="SSF56112">
    <property type="entry name" value="Protein kinase-like (PK-like)"/>
    <property type="match status" value="1"/>
</dbReference>
<dbReference type="Pfam" id="PF20147">
    <property type="entry name" value="Crinkler"/>
    <property type="match status" value="1"/>
</dbReference>
<evidence type="ECO:0000313" key="6">
    <source>
        <dbReference type="Proteomes" id="UP001203297"/>
    </source>
</evidence>